<feature type="transmembrane region" description="Helical" evidence="4">
    <location>
        <begin position="323"/>
        <end position="345"/>
    </location>
</feature>
<dbReference type="GO" id="GO:0016757">
    <property type="term" value="F:glycosyltransferase activity"/>
    <property type="evidence" value="ECO:0007669"/>
    <property type="project" value="UniProtKB-KW"/>
</dbReference>
<name>A0A3E1NQU4_9BACT</name>
<comment type="caution">
    <text evidence="6">The sequence shown here is derived from an EMBL/GenBank/DDBJ whole genome shotgun (WGS) entry which is preliminary data.</text>
</comment>
<dbReference type="AlphaFoldDB" id="A0A3E1NQU4"/>
<organism evidence="6 7">
    <name type="scientific">Deminuibacter soli</name>
    <dbReference type="NCBI Taxonomy" id="2291815"/>
    <lineage>
        <taxon>Bacteria</taxon>
        <taxon>Pseudomonadati</taxon>
        <taxon>Bacteroidota</taxon>
        <taxon>Chitinophagia</taxon>
        <taxon>Chitinophagales</taxon>
        <taxon>Chitinophagaceae</taxon>
        <taxon>Deminuibacter</taxon>
    </lineage>
</organism>
<feature type="transmembrane region" description="Helical" evidence="4">
    <location>
        <begin position="6"/>
        <end position="29"/>
    </location>
</feature>
<evidence type="ECO:0000256" key="4">
    <source>
        <dbReference type="SAM" id="Phobius"/>
    </source>
</evidence>
<proteinExistence type="inferred from homology"/>
<dbReference type="InterPro" id="IPR029044">
    <property type="entry name" value="Nucleotide-diphossugar_trans"/>
</dbReference>
<dbReference type="EMBL" id="QTJU01000001">
    <property type="protein sequence ID" value="RFM30184.1"/>
    <property type="molecule type" value="Genomic_DNA"/>
</dbReference>
<dbReference type="Pfam" id="PF00535">
    <property type="entry name" value="Glycos_transf_2"/>
    <property type="match status" value="1"/>
</dbReference>
<evidence type="ECO:0000256" key="3">
    <source>
        <dbReference type="ARBA" id="ARBA00022679"/>
    </source>
</evidence>
<feature type="transmembrane region" description="Helical" evidence="4">
    <location>
        <begin position="357"/>
        <end position="376"/>
    </location>
</feature>
<dbReference type="Gene3D" id="3.90.550.10">
    <property type="entry name" value="Spore Coat Polysaccharide Biosynthesis Protein SpsA, Chain A"/>
    <property type="match status" value="1"/>
</dbReference>
<evidence type="ECO:0000256" key="1">
    <source>
        <dbReference type="ARBA" id="ARBA00006739"/>
    </source>
</evidence>
<evidence type="ECO:0000259" key="5">
    <source>
        <dbReference type="Pfam" id="PF00535"/>
    </source>
</evidence>
<protein>
    <submittedName>
        <fullName evidence="6">Glycosyltransferase family 2 protein</fullName>
    </submittedName>
</protein>
<keyword evidence="3 6" id="KW-0808">Transferase</keyword>
<dbReference type="OrthoDB" id="9766971at2"/>
<dbReference type="RefSeq" id="WP_116845940.1">
    <property type="nucleotide sequence ID" value="NZ_QTJU01000001.1"/>
</dbReference>
<feature type="domain" description="Glycosyltransferase 2-like" evidence="5">
    <location>
        <begin position="51"/>
        <end position="213"/>
    </location>
</feature>
<gene>
    <name evidence="6" type="ORF">DXN05_04220</name>
</gene>
<dbReference type="InterPro" id="IPR001173">
    <property type="entry name" value="Glyco_trans_2-like"/>
</dbReference>
<evidence type="ECO:0000313" key="6">
    <source>
        <dbReference type="EMBL" id="RFM30184.1"/>
    </source>
</evidence>
<comment type="similarity">
    <text evidence="1">Belongs to the glycosyltransferase 2 family.</text>
</comment>
<dbReference type="PANTHER" id="PTHR43630:SF1">
    <property type="entry name" value="POLY-BETA-1,6-N-ACETYL-D-GLUCOSAMINE SYNTHASE"/>
    <property type="match status" value="1"/>
</dbReference>
<keyword evidence="4" id="KW-1133">Transmembrane helix</keyword>
<evidence type="ECO:0000256" key="2">
    <source>
        <dbReference type="ARBA" id="ARBA00022676"/>
    </source>
</evidence>
<dbReference type="CDD" id="cd06439">
    <property type="entry name" value="CESA_like_1"/>
    <property type="match status" value="1"/>
</dbReference>
<feature type="transmembrane region" description="Helical" evidence="4">
    <location>
        <begin position="296"/>
        <end position="316"/>
    </location>
</feature>
<keyword evidence="2" id="KW-0328">Glycosyltransferase</keyword>
<keyword evidence="4" id="KW-0472">Membrane</keyword>
<evidence type="ECO:0000313" key="7">
    <source>
        <dbReference type="Proteomes" id="UP000261284"/>
    </source>
</evidence>
<keyword evidence="4" id="KW-0812">Transmembrane</keyword>
<sequence length="397" mass="44267">MLIWLLLFYTSIFVVLYNYLGYAVIVVLLNAVKKRLFPQPAAVNAPLPTVSFIVAAYNEADCIEQKIQNSLALDYPSGKIEFLFITDGSTDATPGIVARYPQVKLLHKPERQGKSAALNRVAAAAGNDILVFNDANTILNPGALLQLVQHYADARVGGVAGEKKVLSAADSNEVGEGEGMYWKYESFLKKIDARFYSVVGAAGELFSMRRSLFTAVPQNIILDDFVISLQAAQKGYRIMYEPAAVAMELPSFSLEDEQKRKVRIAAGGFQAMWLLRSLLFFWKHPRLTFLYVSHRVLRWALSPFCLIITLLSNIALACITDGYLYKITLMLQCCFYAAAFLSRYAKPGTRLAKLLKLPYYFVFMNLSVVLGFIRFVRGGQAAAWEKSRRASIALSAE</sequence>
<accession>A0A3E1NQU4</accession>
<dbReference type="PANTHER" id="PTHR43630">
    <property type="entry name" value="POLY-BETA-1,6-N-ACETYL-D-GLUCOSAMINE SYNTHASE"/>
    <property type="match status" value="1"/>
</dbReference>
<reference evidence="6 7" key="1">
    <citation type="submission" date="2018-08" db="EMBL/GenBank/DDBJ databases">
        <title>Chitinophagaceae sp. K23C18032701, a novel bacterium isolated from forest soil.</title>
        <authorList>
            <person name="Wang C."/>
        </authorList>
    </citation>
    <scope>NUCLEOTIDE SEQUENCE [LARGE SCALE GENOMIC DNA]</scope>
    <source>
        <strain evidence="6 7">K23C18032701</strain>
    </source>
</reference>
<keyword evidence="7" id="KW-1185">Reference proteome</keyword>
<dbReference type="SUPFAM" id="SSF53448">
    <property type="entry name" value="Nucleotide-diphospho-sugar transferases"/>
    <property type="match status" value="1"/>
</dbReference>
<dbReference type="Proteomes" id="UP000261284">
    <property type="component" value="Unassembled WGS sequence"/>
</dbReference>